<keyword evidence="4 5" id="KW-0732">Signal</keyword>
<dbReference type="Gene3D" id="3.40.50.1980">
    <property type="entry name" value="Nitrogenase molybdenum iron protein domain"/>
    <property type="match status" value="2"/>
</dbReference>
<name>A0A365Y7D4_9MICC</name>
<evidence type="ECO:0000313" key="7">
    <source>
        <dbReference type="EMBL" id="RBL98561.1"/>
    </source>
</evidence>
<dbReference type="PROSITE" id="PS50983">
    <property type="entry name" value="FE_B12_PBP"/>
    <property type="match status" value="1"/>
</dbReference>
<dbReference type="PANTHER" id="PTHR30532">
    <property type="entry name" value="IRON III DICITRATE-BINDING PERIPLASMIC PROTEIN"/>
    <property type="match status" value="1"/>
</dbReference>
<protein>
    <submittedName>
        <fullName evidence="7">ABC transporter substrate-binding protein</fullName>
    </submittedName>
</protein>
<feature type="signal peptide" evidence="5">
    <location>
        <begin position="1"/>
        <end position="28"/>
    </location>
</feature>
<dbReference type="GO" id="GO:0030288">
    <property type="term" value="C:outer membrane-bounded periplasmic space"/>
    <property type="evidence" value="ECO:0007669"/>
    <property type="project" value="TreeGrafter"/>
</dbReference>
<evidence type="ECO:0000256" key="4">
    <source>
        <dbReference type="ARBA" id="ARBA00022729"/>
    </source>
</evidence>
<dbReference type="InterPro" id="IPR051313">
    <property type="entry name" value="Bact_iron-sidero_bind"/>
</dbReference>
<comment type="similarity">
    <text evidence="2">Belongs to the bacterial solute-binding protein 8 family.</text>
</comment>
<comment type="subcellular location">
    <subcellularLocation>
        <location evidence="1">Cell envelope</location>
    </subcellularLocation>
</comment>
<dbReference type="InterPro" id="IPR002491">
    <property type="entry name" value="ABC_transptr_periplasmic_BD"/>
</dbReference>
<evidence type="ECO:0000256" key="5">
    <source>
        <dbReference type="SAM" id="SignalP"/>
    </source>
</evidence>
<dbReference type="PROSITE" id="PS51257">
    <property type="entry name" value="PROKAR_LIPOPROTEIN"/>
    <property type="match status" value="1"/>
</dbReference>
<feature type="chain" id="PRO_5016595223" evidence="5">
    <location>
        <begin position="29"/>
        <end position="351"/>
    </location>
</feature>
<sequence>MNISRRTGIFAASAAILALSLTACGSSAEPGANSSAVPSASADFSPVTIKNIYGETEITEVPETIATISWVNADTLLALDTVPAGMDTDTYGQNANNSTDWKDAALAELGASIGSEKAPKQFDIADGIDFTGIAELKPDVIFAPYSGMTQEEYEKLEKIAKVVGPIEANYTTSWQDATEAAGQMLGKQDQATALISEIEGKMAAVGDQNPVLKDSTFIAADLSSPETSYVYSTGDTRPRFLTALGMKQAPYVDENAAKDAFYFTVSPEKVNEWDADVVFASAVAGNSVDDIVKAQPLYGQIPAVKNDAVALPGTDQATLSISAASPLSIEWALEHVVPNIVKAAENAAAAK</sequence>
<evidence type="ECO:0000259" key="6">
    <source>
        <dbReference type="PROSITE" id="PS50983"/>
    </source>
</evidence>
<keyword evidence="3" id="KW-0813">Transport</keyword>
<proteinExistence type="inferred from homology"/>
<dbReference type="Proteomes" id="UP000252167">
    <property type="component" value="Unassembled WGS sequence"/>
</dbReference>
<evidence type="ECO:0000256" key="2">
    <source>
        <dbReference type="ARBA" id="ARBA00008814"/>
    </source>
</evidence>
<gene>
    <name evidence="7" type="ORF">C1H84_17580</name>
</gene>
<feature type="domain" description="Fe/B12 periplasmic-binding" evidence="6">
    <location>
        <begin position="64"/>
        <end position="344"/>
    </location>
</feature>
<reference evidence="7 8" key="1">
    <citation type="submission" date="2018-01" db="EMBL/GenBank/DDBJ databases">
        <title>Glutamicibacter soli strain NHPC-3 Whole genome sequence and assembly.</title>
        <authorList>
            <person name="Choudhury P."/>
            <person name="Gupta D."/>
            <person name="Sengupta K."/>
            <person name="Jawed A."/>
            <person name="Sultana N."/>
            <person name="Saha P."/>
        </authorList>
    </citation>
    <scope>NUCLEOTIDE SEQUENCE [LARGE SCALE GENOMIC DNA]</scope>
    <source>
        <strain evidence="7 8">NHPC-3</strain>
    </source>
</reference>
<dbReference type="PANTHER" id="PTHR30532:SF24">
    <property type="entry name" value="FERRIC ENTEROBACTIN-BINDING PERIPLASMIC PROTEIN FEPB"/>
    <property type="match status" value="1"/>
</dbReference>
<dbReference type="SUPFAM" id="SSF53807">
    <property type="entry name" value="Helical backbone' metal receptor"/>
    <property type="match status" value="1"/>
</dbReference>
<dbReference type="RefSeq" id="WP_113608159.1">
    <property type="nucleotide sequence ID" value="NZ_POAF01000014.1"/>
</dbReference>
<dbReference type="GO" id="GO:1901678">
    <property type="term" value="P:iron coordination entity transport"/>
    <property type="evidence" value="ECO:0007669"/>
    <property type="project" value="UniProtKB-ARBA"/>
</dbReference>
<dbReference type="EMBL" id="POAF01000014">
    <property type="protein sequence ID" value="RBL98561.1"/>
    <property type="molecule type" value="Genomic_DNA"/>
</dbReference>
<dbReference type="AlphaFoldDB" id="A0A365Y7D4"/>
<dbReference type="Pfam" id="PF01497">
    <property type="entry name" value="Peripla_BP_2"/>
    <property type="match status" value="1"/>
</dbReference>
<evidence type="ECO:0000256" key="1">
    <source>
        <dbReference type="ARBA" id="ARBA00004196"/>
    </source>
</evidence>
<evidence type="ECO:0000313" key="8">
    <source>
        <dbReference type="Proteomes" id="UP000252167"/>
    </source>
</evidence>
<comment type="caution">
    <text evidence="7">The sequence shown here is derived from an EMBL/GenBank/DDBJ whole genome shotgun (WGS) entry which is preliminary data.</text>
</comment>
<keyword evidence="8" id="KW-1185">Reference proteome</keyword>
<organism evidence="7 8">
    <name type="scientific">Glutamicibacter soli</name>
    <dbReference type="NCBI Taxonomy" id="453836"/>
    <lineage>
        <taxon>Bacteria</taxon>
        <taxon>Bacillati</taxon>
        <taxon>Actinomycetota</taxon>
        <taxon>Actinomycetes</taxon>
        <taxon>Micrococcales</taxon>
        <taxon>Micrococcaceae</taxon>
        <taxon>Glutamicibacter</taxon>
    </lineage>
</organism>
<evidence type="ECO:0000256" key="3">
    <source>
        <dbReference type="ARBA" id="ARBA00022448"/>
    </source>
</evidence>
<accession>A0A365Y7D4</accession>